<dbReference type="RefSeq" id="WP_187814913.1">
    <property type="nucleotide sequence ID" value="NZ_JACTVJ010000007.1"/>
</dbReference>
<gene>
    <name evidence="1" type="ORF">H9Y04_18175</name>
</gene>
<reference evidence="1 2" key="1">
    <citation type="submission" date="2020-08" db="EMBL/GenBank/DDBJ databases">
        <title>Genemic of Streptomyces polyaspartic.</title>
        <authorList>
            <person name="Liu W."/>
        </authorList>
    </citation>
    <scope>NUCLEOTIDE SEQUENCE [LARGE SCALE GENOMIC DNA]</scope>
    <source>
        <strain evidence="1 2">TRM66268-LWL</strain>
    </source>
</reference>
<dbReference type="Proteomes" id="UP000642284">
    <property type="component" value="Unassembled WGS sequence"/>
</dbReference>
<keyword evidence="2" id="KW-1185">Reference proteome</keyword>
<evidence type="ECO:0000313" key="1">
    <source>
        <dbReference type="EMBL" id="MBC9714491.1"/>
    </source>
</evidence>
<evidence type="ECO:0000313" key="2">
    <source>
        <dbReference type="Proteomes" id="UP000642284"/>
    </source>
</evidence>
<protein>
    <submittedName>
        <fullName evidence="1">Uncharacterized protein</fullName>
    </submittedName>
</protein>
<name>A0ABR7SJ37_9ACTN</name>
<comment type="caution">
    <text evidence="1">The sequence shown here is derived from an EMBL/GenBank/DDBJ whole genome shotgun (WGS) entry which is preliminary data.</text>
</comment>
<dbReference type="EMBL" id="JACTVJ010000007">
    <property type="protein sequence ID" value="MBC9714491.1"/>
    <property type="molecule type" value="Genomic_DNA"/>
</dbReference>
<organism evidence="1 2">
    <name type="scientific">Streptomyces polyasparticus</name>
    <dbReference type="NCBI Taxonomy" id="2767826"/>
    <lineage>
        <taxon>Bacteria</taxon>
        <taxon>Bacillati</taxon>
        <taxon>Actinomycetota</taxon>
        <taxon>Actinomycetes</taxon>
        <taxon>Kitasatosporales</taxon>
        <taxon>Streptomycetaceae</taxon>
        <taxon>Streptomyces</taxon>
    </lineage>
</organism>
<sequence length="226" mass="24089">MTEDEPDRAEEPMWLPLNLEAAAPGECAGQLPGLGSEEPLLGPCDLNESQRAVLREWATSHEVSPDRRLVISGTPGSGKSAILSTVIQMVGRGVRRGVPPENLIILDGCYVGRAFEGENAHARVKKAAEGLRAASTAVQRRAAVKEYLCALAELIVCLLRFLLDVLIAILSAILGREATDDVPVWKPDPIETTPQITPRGPNAAFPVNTYRGGHSRSALGSVVLAA</sequence>
<accession>A0ABR7SJ37</accession>
<proteinExistence type="predicted"/>